<keyword evidence="1" id="KW-0812">Transmembrane</keyword>
<comment type="caution">
    <text evidence="2">The sequence shown here is derived from an EMBL/GenBank/DDBJ whole genome shotgun (WGS) entry which is preliminary data.</text>
</comment>
<proteinExistence type="predicted"/>
<dbReference type="EMBL" id="JACYXJ010000003">
    <property type="protein sequence ID" value="MBD8876130.1"/>
    <property type="molecule type" value="Genomic_DNA"/>
</dbReference>
<evidence type="ECO:0000313" key="2">
    <source>
        <dbReference type="EMBL" id="MBD8876130.1"/>
    </source>
</evidence>
<keyword evidence="1" id="KW-0472">Membrane</keyword>
<keyword evidence="1" id="KW-1133">Transmembrane helix</keyword>
<organism evidence="2 3">
    <name type="scientific">Roseibium polysiphoniae</name>
    <dbReference type="NCBI Taxonomy" id="2571221"/>
    <lineage>
        <taxon>Bacteria</taxon>
        <taxon>Pseudomonadati</taxon>
        <taxon>Pseudomonadota</taxon>
        <taxon>Alphaproteobacteria</taxon>
        <taxon>Hyphomicrobiales</taxon>
        <taxon>Stappiaceae</taxon>
        <taxon>Roseibium</taxon>
    </lineage>
</organism>
<dbReference type="Proteomes" id="UP000615687">
    <property type="component" value="Unassembled WGS sequence"/>
</dbReference>
<evidence type="ECO:0008006" key="4">
    <source>
        <dbReference type="Google" id="ProtNLM"/>
    </source>
</evidence>
<evidence type="ECO:0000313" key="3">
    <source>
        <dbReference type="Proteomes" id="UP000615687"/>
    </source>
</evidence>
<sequence>MSDIGGIFTPLDLAVMLLVAASPGLVLGGVIGAYLFPRRLPGALIGAGAGFVLCAAAWVIYLTVLK</sequence>
<feature type="transmembrane region" description="Helical" evidence="1">
    <location>
        <begin position="13"/>
        <end position="36"/>
    </location>
</feature>
<protein>
    <recommendedName>
        <fullName evidence="4">Major facilitator superfamily (MFS) profile domain-containing protein</fullName>
    </recommendedName>
</protein>
<dbReference type="RefSeq" id="WP_192108626.1">
    <property type="nucleotide sequence ID" value="NZ_JACYXJ010000003.1"/>
</dbReference>
<evidence type="ECO:0000256" key="1">
    <source>
        <dbReference type="SAM" id="Phobius"/>
    </source>
</evidence>
<keyword evidence="3" id="KW-1185">Reference proteome</keyword>
<accession>A0ABR9C8B7</accession>
<feature type="transmembrane region" description="Helical" evidence="1">
    <location>
        <begin position="43"/>
        <end position="64"/>
    </location>
</feature>
<gene>
    <name evidence="2" type="ORF">IG617_07520</name>
</gene>
<name>A0ABR9C8B7_9HYPH</name>
<reference evidence="2 3" key="1">
    <citation type="submission" date="2020-09" db="EMBL/GenBank/DDBJ databases">
        <title>The genome sequence of type strain Labrenzia polysiphoniae KACC 19711.</title>
        <authorList>
            <person name="Liu Y."/>
        </authorList>
    </citation>
    <scope>NUCLEOTIDE SEQUENCE [LARGE SCALE GENOMIC DNA]</scope>
    <source>
        <strain evidence="2 3">KACC 19711</strain>
    </source>
</reference>